<keyword evidence="5 8" id="KW-1133">Transmembrane helix</keyword>
<sequence length="478" mass="48449">MTRRGGGLALAAAVSGTAFEWYDFFLYGTAAALVFPTLFFPGEDPLTGILLSFAVYATGFIARPLGGLAAGAFGDRYGRRRALSATLWVMGLATAAIGLLPGYAQIGIVAPLLLVALRFVQGIATGGEWGGAVLMALEHAPDRRGLRGGVVASSVYLGLILGNLAFVIAVAVLDEQALFAWGWRVPFLASLVLVAIGLVLRHRVAESPEFLAAVAADTGRDGGRVGAHPIADALRQPRNVIAVALVRIGQNASFYVISVFCLGYAATVLGMPKWVTLTALLTGASVAALLCPLWGAIGERIGAARLTAASLAGLGVLAVPLFLLLDTGVAALVIAVVGLSIGIVNAAADGVQPVWFASLFRTRTRYSGISIGREAGAIIGGGLTPLAATALVAWTGHWWPVAAMMIVAAALGVVGAIIARPVGSAPEVADARSGTGAGTGTGRTAGDLAGSRVQAGLGTTVSPTAISPVVSGASQTPK</sequence>
<keyword evidence="3" id="KW-1003">Cell membrane</keyword>
<feature type="domain" description="Major facilitator superfamily (MFS) profile" evidence="9">
    <location>
        <begin position="9"/>
        <end position="427"/>
    </location>
</feature>
<evidence type="ECO:0000259" key="9">
    <source>
        <dbReference type="PROSITE" id="PS50850"/>
    </source>
</evidence>
<feature type="transmembrane region" description="Helical" evidence="8">
    <location>
        <begin position="178"/>
        <end position="200"/>
    </location>
</feature>
<dbReference type="InterPro" id="IPR036259">
    <property type="entry name" value="MFS_trans_sf"/>
</dbReference>
<dbReference type="InterPro" id="IPR011701">
    <property type="entry name" value="MFS"/>
</dbReference>
<feature type="transmembrane region" description="Helical" evidence="8">
    <location>
        <begin position="21"/>
        <end position="40"/>
    </location>
</feature>
<feature type="transmembrane region" description="Helical" evidence="8">
    <location>
        <begin position="149"/>
        <end position="172"/>
    </location>
</feature>
<evidence type="ECO:0000256" key="7">
    <source>
        <dbReference type="SAM" id="MobiDB-lite"/>
    </source>
</evidence>
<keyword evidence="6 8" id="KW-0472">Membrane</keyword>
<dbReference type="Pfam" id="PF07690">
    <property type="entry name" value="MFS_1"/>
    <property type="match status" value="1"/>
</dbReference>
<dbReference type="RefSeq" id="WP_243553871.1">
    <property type="nucleotide sequence ID" value="NZ_CP094528.1"/>
</dbReference>
<dbReference type="CDD" id="cd17369">
    <property type="entry name" value="MFS_ShiA_like"/>
    <property type="match status" value="1"/>
</dbReference>
<gene>
    <name evidence="10" type="ORF">MTO99_12020</name>
</gene>
<name>A0ABY4BYW3_9MICO</name>
<feature type="transmembrane region" description="Helical" evidence="8">
    <location>
        <begin position="304"/>
        <end position="323"/>
    </location>
</feature>
<organism evidence="10 11">
    <name type="scientific">Agromyces larvae</name>
    <dbReference type="NCBI Taxonomy" id="2929802"/>
    <lineage>
        <taxon>Bacteria</taxon>
        <taxon>Bacillati</taxon>
        <taxon>Actinomycetota</taxon>
        <taxon>Actinomycetes</taxon>
        <taxon>Micrococcales</taxon>
        <taxon>Microbacteriaceae</taxon>
        <taxon>Agromyces</taxon>
    </lineage>
</organism>
<evidence type="ECO:0000256" key="4">
    <source>
        <dbReference type="ARBA" id="ARBA00022692"/>
    </source>
</evidence>
<protein>
    <submittedName>
        <fullName evidence="10">MHS family MFS transporter</fullName>
    </submittedName>
</protein>
<reference evidence="10 11" key="1">
    <citation type="submission" date="2022-03" db="EMBL/GenBank/DDBJ databases">
        <title>Mucilaginibacter sp. isolated from the gut of Protaetia brevitarsis seulensis larvae.</title>
        <authorList>
            <person name="Won M."/>
            <person name="Kim S.-J."/>
            <person name="Kwon S.-W."/>
        </authorList>
    </citation>
    <scope>NUCLEOTIDE SEQUENCE [LARGE SCALE GENOMIC DNA]</scope>
    <source>
        <strain evidence="10 11">CFWR-12</strain>
    </source>
</reference>
<feature type="transmembrane region" description="Helical" evidence="8">
    <location>
        <begin position="371"/>
        <end position="392"/>
    </location>
</feature>
<keyword evidence="4 8" id="KW-0812">Transmembrane</keyword>
<feature type="transmembrane region" description="Helical" evidence="8">
    <location>
        <begin position="112"/>
        <end position="137"/>
    </location>
</feature>
<dbReference type="SUPFAM" id="SSF103473">
    <property type="entry name" value="MFS general substrate transporter"/>
    <property type="match status" value="1"/>
</dbReference>
<feature type="transmembrane region" description="Helical" evidence="8">
    <location>
        <begin position="85"/>
        <end position="106"/>
    </location>
</feature>
<evidence type="ECO:0000313" key="11">
    <source>
        <dbReference type="Proteomes" id="UP000832097"/>
    </source>
</evidence>
<dbReference type="PANTHER" id="PTHR43045">
    <property type="entry name" value="SHIKIMATE TRANSPORTER"/>
    <property type="match status" value="1"/>
</dbReference>
<feature type="transmembrane region" description="Helical" evidence="8">
    <location>
        <begin position="46"/>
        <end position="73"/>
    </location>
</feature>
<comment type="subcellular location">
    <subcellularLocation>
        <location evidence="1">Cell membrane</location>
        <topology evidence="1">Multi-pass membrane protein</topology>
    </subcellularLocation>
</comment>
<feature type="transmembrane region" description="Helical" evidence="8">
    <location>
        <begin position="329"/>
        <end position="351"/>
    </location>
</feature>
<accession>A0ABY4BYW3</accession>
<dbReference type="InterPro" id="IPR020846">
    <property type="entry name" value="MFS_dom"/>
</dbReference>
<evidence type="ECO:0000256" key="8">
    <source>
        <dbReference type="SAM" id="Phobius"/>
    </source>
</evidence>
<evidence type="ECO:0000256" key="2">
    <source>
        <dbReference type="ARBA" id="ARBA00022448"/>
    </source>
</evidence>
<evidence type="ECO:0000256" key="5">
    <source>
        <dbReference type="ARBA" id="ARBA00022989"/>
    </source>
</evidence>
<dbReference type="PROSITE" id="PS50850">
    <property type="entry name" value="MFS"/>
    <property type="match status" value="1"/>
</dbReference>
<evidence type="ECO:0000256" key="3">
    <source>
        <dbReference type="ARBA" id="ARBA00022475"/>
    </source>
</evidence>
<dbReference type="Gene3D" id="1.20.1250.20">
    <property type="entry name" value="MFS general substrate transporter like domains"/>
    <property type="match status" value="2"/>
</dbReference>
<evidence type="ECO:0000313" key="10">
    <source>
        <dbReference type="EMBL" id="UOE42913.1"/>
    </source>
</evidence>
<evidence type="ECO:0000256" key="6">
    <source>
        <dbReference type="ARBA" id="ARBA00023136"/>
    </source>
</evidence>
<feature type="transmembrane region" description="Helical" evidence="8">
    <location>
        <begin position="252"/>
        <end position="271"/>
    </location>
</feature>
<dbReference type="EMBL" id="CP094528">
    <property type="protein sequence ID" value="UOE42913.1"/>
    <property type="molecule type" value="Genomic_DNA"/>
</dbReference>
<dbReference type="PANTHER" id="PTHR43045:SF1">
    <property type="entry name" value="SHIKIMATE TRANSPORTER"/>
    <property type="match status" value="1"/>
</dbReference>
<feature type="region of interest" description="Disordered" evidence="7">
    <location>
        <begin position="427"/>
        <end position="448"/>
    </location>
</feature>
<dbReference type="Proteomes" id="UP000832097">
    <property type="component" value="Chromosome"/>
</dbReference>
<keyword evidence="11" id="KW-1185">Reference proteome</keyword>
<keyword evidence="2" id="KW-0813">Transport</keyword>
<evidence type="ECO:0000256" key="1">
    <source>
        <dbReference type="ARBA" id="ARBA00004651"/>
    </source>
</evidence>
<feature type="transmembrane region" description="Helical" evidence="8">
    <location>
        <begin position="398"/>
        <end position="419"/>
    </location>
</feature>
<proteinExistence type="predicted"/>
<feature type="transmembrane region" description="Helical" evidence="8">
    <location>
        <begin position="277"/>
        <end position="297"/>
    </location>
</feature>